<feature type="signal peptide" evidence="2">
    <location>
        <begin position="1"/>
        <end position="21"/>
    </location>
</feature>
<sequence length="101" mass="11824">MQRVITTLLLSLTLHSLSAFAITASSPQYTQQITDNTIKYLDHTQQLNTNQQQQSHVLTTINNNNYLSTTGHKEGHLERNRWEETRISRSNSRYREEHKNK</sequence>
<evidence type="ECO:0000256" key="2">
    <source>
        <dbReference type="SAM" id="SignalP"/>
    </source>
</evidence>
<feature type="region of interest" description="Disordered" evidence="1">
    <location>
        <begin position="65"/>
        <end position="84"/>
    </location>
</feature>
<feature type="chain" id="PRO_5015448481" evidence="2">
    <location>
        <begin position="22"/>
        <end position="101"/>
    </location>
</feature>
<protein>
    <submittedName>
        <fullName evidence="3">Uncharacterized protein</fullName>
    </submittedName>
</protein>
<dbReference type="EMBL" id="MSCJ01000003">
    <property type="protein sequence ID" value="PQJ61674.1"/>
    <property type="molecule type" value="Genomic_DNA"/>
</dbReference>
<dbReference type="Proteomes" id="UP000238730">
    <property type="component" value="Unassembled WGS sequence"/>
</dbReference>
<organism evidence="3 4">
    <name type="scientific">Photobacterium angustum</name>
    <dbReference type="NCBI Taxonomy" id="661"/>
    <lineage>
        <taxon>Bacteria</taxon>
        <taxon>Pseudomonadati</taxon>
        <taxon>Pseudomonadota</taxon>
        <taxon>Gammaproteobacteria</taxon>
        <taxon>Vibrionales</taxon>
        <taxon>Vibrionaceae</taxon>
        <taxon>Photobacterium</taxon>
    </lineage>
</organism>
<reference evidence="3 4" key="1">
    <citation type="submission" date="2016-12" db="EMBL/GenBank/DDBJ databases">
        <title>Diversity of luminous bacteria.</title>
        <authorList>
            <person name="Yoshizawa S."/>
            <person name="Kogure K."/>
        </authorList>
    </citation>
    <scope>NUCLEOTIDE SEQUENCE [LARGE SCALE GENOMIC DNA]</scope>
    <source>
        <strain evidence="3 4">LC1-200</strain>
    </source>
</reference>
<feature type="compositionally biased region" description="Basic and acidic residues" evidence="1">
    <location>
        <begin position="71"/>
        <end position="84"/>
    </location>
</feature>
<gene>
    <name evidence="3" type="ORF">BTO08_15370</name>
</gene>
<keyword evidence="2" id="KW-0732">Signal</keyword>
<comment type="caution">
    <text evidence="3">The sequence shown here is derived from an EMBL/GenBank/DDBJ whole genome shotgun (WGS) entry which is preliminary data.</text>
</comment>
<dbReference type="OrthoDB" id="5829495at2"/>
<evidence type="ECO:0000256" key="1">
    <source>
        <dbReference type="SAM" id="MobiDB-lite"/>
    </source>
</evidence>
<proteinExistence type="predicted"/>
<accession>A0A2S7VHM6</accession>
<evidence type="ECO:0000313" key="4">
    <source>
        <dbReference type="Proteomes" id="UP000238730"/>
    </source>
</evidence>
<evidence type="ECO:0000313" key="3">
    <source>
        <dbReference type="EMBL" id="PQJ61674.1"/>
    </source>
</evidence>
<dbReference type="AlphaFoldDB" id="A0A2S7VHM6"/>
<name>A0A2S7VHM6_PHOAN</name>
<dbReference type="RefSeq" id="WP_105061559.1">
    <property type="nucleotide sequence ID" value="NZ_MSCJ01000003.1"/>
</dbReference>